<dbReference type="SUPFAM" id="SSF81383">
    <property type="entry name" value="F-box domain"/>
    <property type="match status" value="1"/>
</dbReference>
<accession>A0A484KAA8</accession>
<dbReference type="AlphaFoldDB" id="A0A484KAA8"/>
<dbReference type="EMBL" id="OOIL02000242">
    <property type="protein sequence ID" value="VFQ62911.1"/>
    <property type="molecule type" value="Genomic_DNA"/>
</dbReference>
<gene>
    <name evidence="2" type="ORF">CCAM_LOCUS4687</name>
</gene>
<dbReference type="Pfam" id="PF00646">
    <property type="entry name" value="F-box"/>
    <property type="match status" value="1"/>
</dbReference>
<dbReference type="InterPro" id="IPR036047">
    <property type="entry name" value="F-box-like_dom_sf"/>
</dbReference>
<evidence type="ECO:0000313" key="2">
    <source>
        <dbReference type="EMBL" id="VFQ62911.1"/>
    </source>
</evidence>
<evidence type="ECO:0000259" key="1">
    <source>
        <dbReference type="PROSITE" id="PS50181"/>
    </source>
</evidence>
<dbReference type="PROSITE" id="PS50181">
    <property type="entry name" value="FBOX"/>
    <property type="match status" value="1"/>
</dbReference>
<dbReference type="Proteomes" id="UP000595140">
    <property type="component" value="Unassembled WGS sequence"/>
</dbReference>
<dbReference type="PANTHER" id="PTHR31293">
    <property type="entry name" value="RNI-LIKE SUPERFAMILY PROTEIN"/>
    <property type="match status" value="1"/>
</dbReference>
<proteinExistence type="predicted"/>
<dbReference type="InterPro" id="IPR055294">
    <property type="entry name" value="FBL60-like"/>
</dbReference>
<name>A0A484KAA8_9ASTE</name>
<keyword evidence="3" id="KW-1185">Reference proteome</keyword>
<dbReference type="OrthoDB" id="612216at2759"/>
<evidence type="ECO:0000313" key="3">
    <source>
        <dbReference type="Proteomes" id="UP000595140"/>
    </source>
</evidence>
<sequence>MVEHCKVANCSNRLCDLPNELLLHILSFLEVKDAAQTSLSCKRWGQLWALVPDLHFKESDLSKRSLFLDFVERACALRGRLPMRAFSLNCEIEGAVVHVKKLIESVITSGVRDLSLVFSSYKRAYLLPSSIFTCASLEMLCVESFCLLKLPSICLPKLKALYSCYWPQASTSQSQHVQEFTLFSSLDFLESRRGNVPLFSNLIKLTLDGHFTNSIRGLWILLRRCPRLQNLCFNKISERYLSCSCALKNFTRGFSWLGYFLRRQWH</sequence>
<dbReference type="InterPro" id="IPR001810">
    <property type="entry name" value="F-box_dom"/>
</dbReference>
<feature type="domain" description="F-box" evidence="1">
    <location>
        <begin position="11"/>
        <end position="59"/>
    </location>
</feature>
<protein>
    <recommendedName>
        <fullName evidence="1">F-box domain-containing protein</fullName>
    </recommendedName>
</protein>
<dbReference type="Gene3D" id="1.20.1280.50">
    <property type="match status" value="1"/>
</dbReference>
<reference evidence="2 3" key="1">
    <citation type="submission" date="2018-04" db="EMBL/GenBank/DDBJ databases">
        <authorList>
            <person name="Vogel A."/>
        </authorList>
    </citation>
    <scope>NUCLEOTIDE SEQUENCE [LARGE SCALE GENOMIC DNA]</scope>
</reference>
<dbReference type="InterPro" id="IPR053781">
    <property type="entry name" value="F-box_AtFBL13-like"/>
</dbReference>
<dbReference type="PANTHER" id="PTHR31293:SF16">
    <property type="entry name" value="RNI-LIKE SUPERFAMILY PROTEIN"/>
    <property type="match status" value="1"/>
</dbReference>
<dbReference type="CDD" id="cd22160">
    <property type="entry name" value="F-box_AtFBL13-like"/>
    <property type="match status" value="1"/>
</dbReference>
<organism evidence="2 3">
    <name type="scientific">Cuscuta campestris</name>
    <dbReference type="NCBI Taxonomy" id="132261"/>
    <lineage>
        <taxon>Eukaryota</taxon>
        <taxon>Viridiplantae</taxon>
        <taxon>Streptophyta</taxon>
        <taxon>Embryophyta</taxon>
        <taxon>Tracheophyta</taxon>
        <taxon>Spermatophyta</taxon>
        <taxon>Magnoliopsida</taxon>
        <taxon>eudicotyledons</taxon>
        <taxon>Gunneridae</taxon>
        <taxon>Pentapetalae</taxon>
        <taxon>asterids</taxon>
        <taxon>lamiids</taxon>
        <taxon>Solanales</taxon>
        <taxon>Convolvulaceae</taxon>
        <taxon>Cuscuteae</taxon>
        <taxon>Cuscuta</taxon>
        <taxon>Cuscuta subgen. Grammica</taxon>
        <taxon>Cuscuta sect. Cleistogrammica</taxon>
    </lineage>
</organism>